<evidence type="ECO:0000256" key="1">
    <source>
        <dbReference type="SAM" id="MobiDB-lite"/>
    </source>
</evidence>
<feature type="non-terminal residue" evidence="3">
    <location>
        <position position="1"/>
    </location>
</feature>
<protein>
    <recommendedName>
        <fullName evidence="2">SPOR domain-containing protein</fullName>
    </recommendedName>
</protein>
<feature type="domain" description="SPOR" evidence="2">
    <location>
        <begin position="1"/>
        <end position="78"/>
    </location>
</feature>
<dbReference type="AlphaFoldDB" id="A0A382QIK4"/>
<dbReference type="GO" id="GO:0042834">
    <property type="term" value="F:peptidoglycan binding"/>
    <property type="evidence" value="ECO:0007669"/>
    <property type="project" value="InterPro"/>
</dbReference>
<proteinExistence type="predicted"/>
<dbReference type="PROSITE" id="PS51724">
    <property type="entry name" value="SPOR"/>
    <property type="match status" value="1"/>
</dbReference>
<sequence length="214" mass="24097">SVDVTIYRVQVIALHREEGARNIADELRRRFDVPTEVVPQGELFAVHAGSMASAADARSLQAQIAALSLGYEGAFLVKVRRSFPVEEASDALSNRPAGDHRPEADPPIDDQPTPDIEPPPEPEELVRIQGWRVLIDQFMDLDGPRGALQHRRQVMKRLKRDDVDVKFEAPWYKVLAGSFRTSTEAQKFVERCRALGYRTAARVPGEVYLPREEE</sequence>
<evidence type="ECO:0000259" key="2">
    <source>
        <dbReference type="PROSITE" id="PS51724"/>
    </source>
</evidence>
<feature type="region of interest" description="Disordered" evidence="1">
    <location>
        <begin position="89"/>
        <end position="122"/>
    </location>
</feature>
<name>A0A382QIK4_9ZZZZ</name>
<dbReference type="InterPro" id="IPR036680">
    <property type="entry name" value="SPOR-like_sf"/>
</dbReference>
<evidence type="ECO:0000313" key="3">
    <source>
        <dbReference type="EMBL" id="SVC84091.1"/>
    </source>
</evidence>
<organism evidence="3">
    <name type="scientific">marine metagenome</name>
    <dbReference type="NCBI Taxonomy" id="408172"/>
    <lineage>
        <taxon>unclassified sequences</taxon>
        <taxon>metagenomes</taxon>
        <taxon>ecological metagenomes</taxon>
    </lineage>
</organism>
<dbReference type="SUPFAM" id="SSF110997">
    <property type="entry name" value="Sporulation related repeat"/>
    <property type="match status" value="1"/>
</dbReference>
<dbReference type="InterPro" id="IPR007730">
    <property type="entry name" value="SPOR-like_dom"/>
</dbReference>
<dbReference type="Gene3D" id="3.30.70.1070">
    <property type="entry name" value="Sporulation related repeat"/>
    <property type="match status" value="1"/>
</dbReference>
<dbReference type="EMBL" id="UINC01114055">
    <property type="protein sequence ID" value="SVC84091.1"/>
    <property type="molecule type" value="Genomic_DNA"/>
</dbReference>
<reference evidence="3" key="1">
    <citation type="submission" date="2018-05" db="EMBL/GenBank/DDBJ databases">
        <authorList>
            <person name="Lanie J.A."/>
            <person name="Ng W.-L."/>
            <person name="Kazmierczak K.M."/>
            <person name="Andrzejewski T.M."/>
            <person name="Davidsen T.M."/>
            <person name="Wayne K.J."/>
            <person name="Tettelin H."/>
            <person name="Glass J.I."/>
            <person name="Rusch D."/>
            <person name="Podicherti R."/>
            <person name="Tsui H.-C.T."/>
            <person name="Winkler M.E."/>
        </authorList>
    </citation>
    <scope>NUCLEOTIDE SEQUENCE</scope>
</reference>
<gene>
    <name evidence="3" type="ORF">METZ01_LOCUS336945</name>
</gene>
<accession>A0A382QIK4</accession>
<dbReference type="Pfam" id="PF05036">
    <property type="entry name" value="SPOR"/>
    <property type="match status" value="1"/>
</dbReference>